<sequence>MDQDIDDFDVDFLDDPDAFNPNVFDSQDEMDDDFDPDALDDIDSNPDPDAFNPNVFDSQDEMDDDFDPEDKMDDFDLDALDVNDVMEL</sequence>
<name>A0A6C0K2K7_9ZZZZ</name>
<reference evidence="2" key="1">
    <citation type="journal article" date="2020" name="Nature">
        <title>Giant virus diversity and host interactions through global metagenomics.</title>
        <authorList>
            <person name="Schulz F."/>
            <person name="Roux S."/>
            <person name="Paez-Espino D."/>
            <person name="Jungbluth S."/>
            <person name="Walsh D.A."/>
            <person name="Denef V.J."/>
            <person name="McMahon K.D."/>
            <person name="Konstantinidis K.T."/>
            <person name="Eloe-Fadrosh E.A."/>
            <person name="Kyrpides N.C."/>
            <person name="Woyke T."/>
        </authorList>
    </citation>
    <scope>NUCLEOTIDE SEQUENCE</scope>
    <source>
        <strain evidence="2">GVMAG-S-1101169-75</strain>
    </source>
</reference>
<organism evidence="2">
    <name type="scientific">viral metagenome</name>
    <dbReference type="NCBI Taxonomy" id="1070528"/>
    <lineage>
        <taxon>unclassified sequences</taxon>
        <taxon>metagenomes</taxon>
        <taxon>organismal metagenomes</taxon>
    </lineage>
</organism>
<evidence type="ECO:0000256" key="1">
    <source>
        <dbReference type="SAM" id="MobiDB-lite"/>
    </source>
</evidence>
<evidence type="ECO:0000313" key="2">
    <source>
        <dbReference type="EMBL" id="QHU11959.1"/>
    </source>
</evidence>
<feature type="region of interest" description="Disordered" evidence="1">
    <location>
        <begin position="1"/>
        <end position="74"/>
    </location>
</feature>
<feature type="compositionally biased region" description="Acidic residues" evidence="1">
    <location>
        <begin position="1"/>
        <end position="17"/>
    </location>
</feature>
<accession>A0A6C0K2K7</accession>
<feature type="compositionally biased region" description="Acidic residues" evidence="1">
    <location>
        <begin position="58"/>
        <end position="74"/>
    </location>
</feature>
<feature type="compositionally biased region" description="Acidic residues" evidence="1">
    <location>
        <begin position="26"/>
        <end position="46"/>
    </location>
</feature>
<dbReference type="AlphaFoldDB" id="A0A6C0K2K7"/>
<dbReference type="EMBL" id="MN740793">
    <property type="protein sequence ID" value="QHU11959.1"/>
    <property type="molecule type" value="Genomic_DNA"/>
</dbReference>
<protein>
    <submittedName>
        <fullName evidence="2">Uncharacterized protein</fullName>
    </submittedName>
</protein>
<proteinExistence type="predicted"/>